<feature type="compositionally biased region" description="Basic and acidic residues" evidence="2">
    <location>
        <begin position="312"/>
        <end position="342"/>
    </location>
</feature>
<dbReference type="Gene3D" id="1.20.1050.10">
    <property type="match status" value="1"/>
</dbReference>
<dbReference type="InterPro" id="IPR027450">
    <property type="entry name" value="AlkB-like"/>
</dbReference>
<dbReference type="OrthoDB" id="445341at2759"/>
<dbReference type="InterPro" id="IPR057088">
    <property type="entry name" value="GLRG_09195_Thiored"/>
</dbReference>
<dbReference type="AlphaFoldDB" id="A0A084Q9T4"/>
<dbReference type="InterPro" id="IPR010987">
    <property type="entry name" value="Glutathione-S-Trfase_C-like"/>
</dbReference>
<feature type="region of interest" description="Disordered" evidence="2">
    <location>
        <begin position="945"/>
        <end position="975"/>
    </location>
</feature>
<name>A0A084Q9T4_STAC4</name>
<dbReference type="PANTHER" id="PTHR31212">
    <property type="entry name" value="ALPHA-KETOGLUTARATE-DEPENDENT DIOXYGENASE ALKB HOMOLOG 3"/>
    <property type="match status" value="1"/>
</dbReference>
<dbReference type="OMA" id="KMYHLSG"/>
<evidence type="ECO:0008006" key="7">
    <source>
        <dbReference type="Google" id="ProtNLM"/>
    </source>
</evidence>
<dbReference type="InterPro" id="IPR032854">
    <property type="entry name" value="ALKBH3"/>
</dbReference>
<reference evidence="5 6" key="1">
    <citation type="journal article" date="2014" name="BMC Genomics">
        <title>Comparative genome sequencing reveals chemotype-specific gene clusters in the toxigenic black mold Stachybotrys.</title>
        <authorList>
            <person name="Semeiks J."/>
            <person name="Borek D."/>
            <person name="Otwinowski Z."/>
            <person name="Grishin N.V."/>
        </authorList>
    </citation>
    <scope>NUCLEOTIDE SEQUENCE [LARGE SCALE GENOMIC DNA]</scope>
    <source>
        <strain evidence="5 6">IBT 40285</strain>
    </source>
</reference>
<dbReference type="GO" id="GO:0051213">
    <property type="term" value="F:dioxygenase activity"/>
    <property type="evidence" value="ECO:0007669"/>
    <property type="project" value="InterPro"/>
</dbReference>
<dbReference type="SUPFAM" id="SSF51197">
    <property type="entry name" value="Clavaminate synthase-like"/>
    <property type="match status" value="1"/>
</dbReference>
<feature type="compositionally biased region" description="Low complexity" evidence="2">
    <location>
        <begin position="586"/>
        <end position="604"/>
    </location>
</feature>
<dbReference type="PANTHER" id="PTHR31212:SF5">
    <property type="entry name" value="ISOCHORISMATASE FAMILY PROTEIN FAMILY (AFU_ORTHOLOGUE AFUA_3G14500)"/>
    <property type="match status" value="1"/>
</dbReference>
<feature type="compositionally biased region" description="Low complexity" evidence="2">
    <location>
        <begin position="248"/>
        <end position="271"/>
    </location>
</feature>
<feature type="compositionally biased region" description="Basic and acidic residues" evidence="2">
    <location>
        <begin position="960"/>
        <end position="975"/>
    </location>
</feature>
<evidence type="ECO:0000313" key="5">
    <source>
        <dbReference type="EMBL" id="KFA60719.1"/>
    </source>
</evidence>
<protein>
    <recommendedName>
        <fullName evidence="7">Fe2OG dioxygenase domain-containing protein</fullName>
    </recommendedName>
</protein>
<dbReference type="Proteomes" id="UP000028524">
    <property type="component" value="Unassembled WGS sequence"/>
</dbReference>
<dbReference type="InterPro" id="IPR000868">
    <property type="entry name" value="Isochorismatase-like_dom"/>
</dbReference>
<evidence type="ECO:0000256" key="2">
    <source>
        <dbReference type="SAM" id="MobiDB-lite"/>
    </source>
</evidence>
<dbReference type="Pfam" id="PF13532">
    <property type="entry name" value="2OG-FeII_Oxy_2"/>
    <property type="match status" value="1"/>
</dbReference>
<dbReference type="InterPro" id="IPR036380">
    <property type="entry name" value="Isochorismatase-like_sf"/>
</dbReference>
<evidence type="ECO:0000256" key="1">
    <source>
        <dbReference type="ARBA" id="ARBA00006336"/>
    </source>
</evidence>
<comment type="similarity">
    <text evidence="1">Belongs to the isochorismatase family.</text>
</comment>
<dbReference type="InterPro" id="IPR005123">
    <property type="entry name" value="Oxoglu/Fe-dep_dioxygenase_dom"/>
</dbReference>
<dbReference type="PROSITE" id="PS50405">
    <property type="entry name" value="GST_CTER"/>
    <property type="match status" value="1"/>
</dbReference>
<dbReference type="Gene3D" id="2.60.120.590">
    <property type="entry name" value="Alpha-ketoglutarate-dependent dioxygenase AlkB-like"/>
    <property type="match status" value="1"/>
</dbReference>
<dbReference type="SUPFAM" id="SSF52499">
    <property type="entry name" value="Isochorismatase-like hydrolases"/>
    <property type="match status" value="1"/>
</dbReference>
<organism evidence="5 6">
    <name type="scientific">Stachybotrys chlorohalonatus (strain IBT 40285)</name>
    <dbReference type="NCBI Taxonomy" id="1283841"/>
    <lineage>
        <taxon>Eukaryota</taxon>
        <taxon>Fungi</taxon>
        <taxon>Dikarya</taxon>
        <taxon>Ascomycota</taxon>
        <taxon>Pezizomycotina</taxon>
        <taxon>Sordariomycetes</taxon>
        <taxon>Hypocreomycetidae</taxon>
        <taxon>Hypocreales</taxon>
        <taxon>Stachybotryaceae</taxon>
        <taxon>Stachybotrys</taxon>
    </lineage>
</organism>
<dbReference type="HOGENOM" id="CLU_005335_0_0_1"/>
<dbReference type="CDD" id="cd00299">
    <property type="entry name" value="GST_C_family"/>
    <property type="match status" value="1"/>
</dbReference>
<dbReference type="Gene3D" id="3.40.50.850">
    <property type="entry name" value="Isochorismatase-like"/>
    <property type="match status" value="1"/>
</dbReference>
<dbReference type="STRING" id="1283841.A0A084Q9T4"/>
<dbReference type="InterPro" id="IPR037151">
    <property type="entry name" value="AlkB-like_sf"/>
</dbReference>
<dbReference type="EMBL" id="KL660891">
    <property type="protein sequence ID" value="KFA60719.1"/>
    <property type="molecule type" value="Genomic_DNA"/>
</dbReference>
<dbReference type="CDD" id="cd00431">
    <property type="entry name" value="cysteine_hydrolases"/>
    <property type="match status" value="1"/>
</dbReference>
<sequence>MFPFDPVALPQLTTRKALIVVDFQNDFLTPGGALPVSEPSGFADRAIGLAASVREAGGDVVWVRSRFDKPRPVDEEQILATDAAPVPSRGVPSRGRRRPPPEIDVAGEAAEVDPEAFLSHAEPVCLRPGSTGADLAPAVQDAVQKADLTLTKTHYSAFQETHLLRLLRAKMVMEVFICGSLANIGVYATALGAAGHGFSITVVEDCCGYRSESRQMFAVRSLMELTGCEVATAAEVLETIQPKKPKVSPATKPKPSSRPAASSASSQPRNAGISPSPDIVRPMTGLRLASNSPMPIAASQPPALADGAVPSEAEKLQKQDEDVAKVIEADRTEKKDANEERSLPGVTEDSTSERAESSATTPKDTNTAKNQIKGVQQQEDDAAVELSAEPLSSKTAATLPPPSSPNDPSKQGTMEEKETTVGRPQDASAPPPLSSPQQKGLGAGDMDVIEDLLPAALEVNVFEKLKDEVRWQRMSHQGGQVPRLVAVQGEVAADGTMPVYRHPSDESPPLLPFSPTVLAIKAETEKHLGHPLNHVLIQYYRDGKDYISEHCDKTLDIVRGSYIANVSLGAQRTMVLRTKKTDKNPAHAPSSPQTQPSASTAPPADGNEGRVAEPNKRRVQRARLPHNSLCRMGLDTNREWMHAIQQDKRADREKTPAELAFGGGRISLTFRHIGTFLSADEATIWGQGATGRTREEAHAVINGQSDEAVEMLQAFGFENHSPTFDWDARYGKGFDVLHMGVSSRLFVSNDPIVDLSIAFMLSEFGINYAKGSMAPPAGNAAAKSSSTESKDTAREGPVAIKYADNDADKSIIHGSLAIMLYLDTRRSLTSPSLPTSAQLAARFTRFQQALDLRDEWRRAQRHGTELPKHALAVFDGYAGVGEYIGGSALSLPDFVLWPVLHDVVERYGVDDALNGLDKLREYYERVDKRESARKALRRLGLVEKTTDGESQVDWLPGSDETVKKEEDTCKPTKDS</sequence>
<keyword evidence="6" id="KW-1185">Reference proteome</keyword>
<evidence type="ECO:0000313" key="6">
    <source>
        <dbReference type="Proteomes" id="UP000028524"/>
    </source>
</evidence>
<feature type="region of interest" description="Disordered" evidence="2">
    <location>
        <begin position="242"/>
        <end position="443"/>
    </location>
</feature>
<feature type="region of interest" description="Disordered" evidence="2">
    <location>
        <begin position="581"/>
        <end position="625"/>
    </location>
</feature>
<feature type="domain" description="GST C-terminal" evidence="3">
    <location>
        <begin position="792"/>
        <end position="954"/>
    </location>
</feature>
<dbReference type="SUPFAM" id="SSF47616">
    <property type="entry name" value="GST C-terminal domain-like"/>
    <property type="match status" value="1"/>
</dbReference>
<gene>
    <name evidence="5" type="ORF">S40285_04726</name>
</gene>
<feature type="compositionally biased region" description="Basic and acidic residues" evidence="2">
    <location>
        <begin position="607"/>
        <end position="616"/>
    </location>
</feature>
<evidence type="ECO:0000259" key="4">
    <source>
        <dbReference type="PROSITE" id="PS51471"/>
    </source>
</evidence>
<proteinExistence type="inferred from homology"/>
<dbReference type="Pfam" id="PF24470">
    <property type="entry name" value="Thiored_Isochorism"/>
    <property type="match status" value="1"/>
</dbReference>
<feature type="domain" description="Fe2OG dioxygenase" evidence="4">
    <location>
        <begin position="531"/>
        <end position="674"/>
    </location>
</feature>
<dbReference type="InterPro" id="IPR036282">
    <property type="entry name" value="Glutathione-S-Trfase_C_sf"/>
</dbReference>
<accession>A0A084Q9T4</accession>
<dbReference type="PROSITE" id="PS51471">
    <property type="entry name" value="FE2OG_OXY"/>
    <property type="match status" value="1"/>
</dbReference>
<dbReference type="InParanoid" id="A0A084Q9T4"/>
<dbReference type="Pfam" id="PF00857">
    <property type="entry name" value="Isochorismatase"/>
    <property type="match status" value="1"/>
</dbReference>
<feature type="region of interest" description="Disordered" evidence="2">
    <location>
        <begin position="775"/>
        <end position="794"/>
    </location>
</feature>
<evidence type="ECO:0000259" key="3">
    <source>
        <dbReference type="PROSITE" id="PS50405"/>
    </source>
</evidence>
<feature type="region of interest" description="Disordered" evidence="2">
    <location>
        <begin position="79"/>
        <end position="102"/>
    </location>
</feature>
<feature type="compositionally biased region" description="Polar residues" evidence="2">
    <location>
        <begin position="362"/>
        <end position="377"/>
    </location>
</feature>
<dbReference type="GO" id="GO:0006307">
    <property type="term" value="P:DNA alkylation repair"/>
    <property type="evidence" value="ECO:0007669"/>
    <property type="project" value="InterPro"/>
</dbReference>